<reference evidence="3" key="1">
    <citation type="journal article" date="2021" name="Microb. Physiol.">
        <title>Proteogenomic Insights into the Physiology of Marine, Sulfate-Reducing, Filamentous Desulfonema limicola and Desulfonema magnum.</title>
        <authorList>
            <person name="Schnaars V."/>
            <person name="Wohlbrand L."/>
            <person name="Scheve S."/>
            <person name="Hinrichs C."/>
            <person name="Reinhardt R."/>
            <person name="Rabus R."/>
        </authorList>
    </citation>
    <scope>NUCLEOTIDE SEQUENCE</scope>
    <source>
        <strain evidence="3">4be13</strain>
    </source>
</reference>
<feature type="domain" description="HTH cro/C1-type" evidence="2">
    <location>
        <begin position="255"/>
        <end position="309"/>
    </location>
</feature>
<dbReference type="AlphaFoldDB" id="A0A975GR07"/>
<proteinExistence type="predicted"/>
<dbReference type="PANTHER" id="PTHR46797:SF2">
    <property type="entry name" value="TRANSCRIPTIONAL REGULATOR"/>
    <property type="match status" value="1"/>
</dbReference>
<evidence type="ECO:0000313" key="3">
    <source>
        <dbReference type="EMBL" id="QTA90449.1"/>
    </source>
</evidence>
<dbReference type="Proteomes" id="UP000663722">
    <property type="component" value="Chromosome"/>
</dbReference>
<protein>
    <submittedName>
        <fullName evidence="3">HTH domain-containing protein</fullName>
    </submittedName>
</protein>
<dbReference type="InterPro" id="IPR050807">
    <property type="entry name" value="TransReg_Diox_bact_type"/>
</dbReference>
<dbReference type="CDD" id="cd02209">
    <property type="entry name" value="cupin_XRE_C"/>
    <property type="match status" value="1"/>
</dbReference>
<evidence type="ECO:0000259" key="2">
    <source>
        <dbReference type="PROSITE" id="PS50943"/>
    </source>
</evidence>
<accession>A0A975GR07</accession>
<sequence length="430" mass="48942">MKKMKISSGVPQLNRLLEGLYIGDNVVWHDDSGRLASVFCLNFIQASRAEEKPIIYVSFDRSPKNLLDKLGPLSDNPRLIVLDCFTHGKGSGTPVFLKFYEDAVQHTCQIIRVEEPDKVDKVMDVLYDTHATLEGDVRFVFDSLTGMQELWGEEVHVLNFYVHSCPRLYELNTIAYWIMEKRAHSPRLRAQINRIAQVAIDLSVKRGTTSLTILKAEKRNLDAQNKPYNYWSKGLRVSFDFEKRTTGPIDLGMRLKALRMLRGFSQRELAKLVGVTSSSISQVESNLIYPSLPALIKMAEVLSAEVSDFFQEKTGLRNRVVFLARDAADIKNQNFSEGSIYIKQLTSADSETSTESYLIEIAPGKKLPFHFFTHKGEEVGYLLSGELQFILGTEEYTMKPGDVVRLTSEMPIWWKNPGTDVARLFWVKVR</sequence>
<dbReference type="SUPFAM" id="SSF51182">
    <property type="entry name" value="RmlC-like cupins"/>
    <property type="match status" value="1"/>
</dbReference>
<dbReference type="InterPro" id="IPR001387">
    <property type="entry name" value="Cro/C1-type_HTH"/>
</dbReference>
<dbReference type="KEGG" id="dmm:dnm_065100"/>
<gene>
    <name evidence="3" type="ORF">dnm_065100</name>
</gene>
<keyword evidence="1" id="KW-0238">DNA-binding</keyword>
<dbReference type="SMART" id="SM00530">
    <property type="entry name" value="HTH_XRE"/>
    <property type="match status" value="1"/>
</dbReference>
<dbReference type="InterPro" id="IPR014710">
    <property type="entry name" value="RmlC-like_jellyroll"/>
</dbReference>
<dbReference type="PANTHER" id="PTHR46797">
    <property type="entry name" value="HTH-TYPE TRANSCRIPTIONAL REGULATOR"/>
    <property type="match status" value="1"/>
</dbReference>
<dbReference type="GO" id="GO:0003700">
    <property type="term" value="F:DNA-binding transcription factor activity"/>
    <property type="evidence" value="ECO:0007669"/>
    <property type="project" value="TreeGrafter"/>
</dbReference>
<dbReference type="InterPro" id="IPR010982">
    <property type="entry name" value="Lambda_DNA-bd_dom_sf"/>
</dbReference>
<dbReference type="InterPro" id="IPR027417">
    <property type="entry name" value="P-loop_NTPase"/>
</dbReference>
<dbReference type="EMBL" id="CP061800">
    <property type="protein sequence ID" value="QTA90449.1"/>
    <property type="molecule type" value="Genomic_DNA"/>
</dbReference>
<dbReference type="SUPFAM" id="SSF52540">
    <property type="entry name" value="P-loop containing nucleoside triphosphate hydrolases"/>
    <property type="match status" value="1"/>
</dbReference>
<dbReference type="InterPro" id="IPR011051">
    <property type="entry name" value="RmlC_Cupin_sf"/>
</dbReference>
<dbReference type="SUPFAM" id="SSF47413">
    <property type="entry name" value="lambda repressor-like DNA-binding domains"/>
    <property type="match status" value="1"/>
</dbReference>
<dbReference type="CDD" id="cd00093">
    <property type="entry name" value="HTH_XRE"/>
    <property type="match status" value="1"/>
</dbReference>
<organism evidence="3 4">
    <name type="scientific">Desulfonema magnum</name>
    <dbReference type="NCBI Taxonomy" id="45655"/>
    <lineage>
        <taxon>Bacteria</taxon>
        <taxon>Pseudomonadati</taxon>
        <taxon>Thermodesulfobacteriota</taxon>
        <taxon>Desulfobacteria</taxon>
        <taxon>Desulfobacterales</taxon>
        <taxon>Desulfococcaceae</taxon>
        <taxon>Desulfonema</taxon>
    </lineage>
</organism>
<dbReference type="Gene3D" id="3.40.50.300">
    <property type="entry name" value="P-loop containing nucleotide triphosphate hydrolases"/>
    <property type="match status" value="1"/>
</dbReference>
<keyword evidence="4" id="KW-1185">Reference proteome</keyword>
<dbReference type="Gene3D" id="1.10.260.40">
    <property type="entry name" value="lambda repressor-like DNA-binding domains"/>
    <property type="match status" value="1"/>
</dbReference>
<dbReference type="Pfam" id="PF07883">
    <property type="entry name" value="Cupin_2"/>
    <property type="match status" value="1"/>
</dbReference>
<dbReference type="Gene3D" id="2.60.120.10">
    <property type="entry name" value="Jelly Rolls"/>
    <property type="match status" value="1"/>
</dbReference>
<evidence type="ECO:0000256" key="1">
    <source>
        <dbReference type="ARBA" id="ARBA00023125"/>
    </source>
</evidence>
<dbReference type="GO" id="GO:0005829">
    <property type="term" value="C:cytosol"/>
    <property type="evidence" value="ECO:0007669"/>
    <property type="project" value="TreeGrafter"/>
</dbReference>
<name>A0A975GR07_9BACT</name>
<dbReference type="Pfam" id="PF01381">
    <property type="entry name" value="HTH_3"/>
    <property type="match status" value="1"/>
</dbReference>
<evidence type="ECO:0000313" key="4">
    <source>
        <dbReference type="Proteomes" id="UP000663722"/>
    </source>
</evidence>
<dbReference type="PROSITE" id="PS50943">
    <property type="entry name" value="HTH_CROC1"/>
    <property type="match status" value="1"/>
</dbReference>
<dbReference type="InterPro" id="IPR013096">
    <property type="entry name" value="Cupin_2"/>
</dbReference>
<dbReference type="GO" id="GO:0003677">
    <property type="term" value="F:DNA binding"/>
    <property type="evidence" value="ECO:0007669"/>
    <property type="project" value="UniProtKB-KW"/>
</dbReference>